<gene>
    <name evidence="1" type="ORF">CYY_006697</name>
</gene>
<proteinExistence type="predicted"/>
<protein>
    <submittedName>
        <fullName evidence="1">Uncharacterized protein</fullName>
    </submittedName>
</protein>
<dbReference type="InterPro" id="IPR006553">
    <property type="entry name" value="Leu-rich_rpt_Cys-con_subtyp"/>
</dbReference>
<dbReference type="SUPFAM" id="SSF52047">
    <property type="entry name" value="RNI-like"/>
    <property type="match status" value="1"/>
</dbReference>
<reference evidence="1" key="1">
    <citation type="submission" date="2020-01" db="EMBL/GenBank/DDBJ databases">
        <title>Development of genomics and gene disruption for Polysphondylium violaceum indicates a role for the polyketide synthase stlB in stalk morphogenesis.</title>
        <authorList>
            <person name="Narita B."/>
            <person name="Kawabe Y."/>
            <person name="Kin K."/>
            <person name="Saito T."/>
            <person name="Gibbs R."/>
            <person name="Kuspa A."/>
            <person name="Muzny D."/>
            <person name="Queller D."/>
            <person name="Richards S."/>
            <person name="Strassman J."/>
            <person name="Sucgang R."/>
            <person name="Worley K."/>
            <person name="Schaap P."/>
        </authorList>
    </citation>
    <scope>NUCLEOTIDE SEQUENCE</scope>
    <source>
        <strain evidence="1">QSvi11</strain>
    </source>
</reference>
<dbReference type="GO" id="GO:0031146">
    <property type="term" value="P:SCF-dependent proteasomal ubiquitin-dependent protein catabolic process"/>
    <property type="evidence" value="ECO:0007669"/>
    <property type="project" value="TreeGrafter"/>
</dbReference>
<dbReference type="InterPro" id="IPR001611">
    <property type="entry name" value="Leu-rich_rpt"/>
</dbReference>
<dbReference type="EMBL" id="AJWJ01000320">
    <property type="protein sequence ID" value="KAF2071984.1"/>
    <property type="molecule type" value="Genomic_DNA"/>
</dbReference>
<comment type="caution">
    <text evidence="1">The sequence shown here is derived from an EMBL/GenBank/DDBJ whole genome shotgun (WGS) entry which is preliminary data.</text>
</comment>
<dbReference type="SMART" id="SM00367">
    <property type="entry name" value="LRR_CC"/>
    <property type="match status" value="4"/>
</dbReference>
<organism evidence="1 2">
    <name type="scientific">Polysphondylium violaceum</name>
    <dbReference type="NCBI Taxonomy" id="133409"/>
    <lineage>
        <taxon>Eukaryota</taxon>
        <taxon>Amoebozoa</taxon>
        <taxon>Evosea</taxon>
        <taxon>Eumycetozoa</taxon>
        <taxon>Dictyostelia</taxon>
        <taxon>Dictyosteliales</taxon>
        <taxon>Dictyosteliaceae</taxon>
        <taxon>Polysphondylium</taxon>
    </lineage>
</organism>
<sequence length="396" mass="45193">MKKINTLELHCIDYILCNIEKIKDMDEWLKSSNYSISLKHKILKRLLNIHDPPFSFPTHIPPNPSARLIEKVFCYESTSELDLSNVPFWMIKNVDQFRFLSNARNIRSFSLSKFPSLTSDLVYQYLELIGEQLLVLDLSRCPLLNDSVIHYVSHLCPNLQHLILEDCSGIFGSIFQRSITINNNDTLIKATNIASLTSAPHTWLMKKMSNLLELNISGCKSITPRNLFTLKTCFPCLRVFSFGKTFLSDEEGVNLVQALPATLVSLDLSFNPIGTNTLKALVPSTKNWTTFNLKSLSLGYCRVITALDLSYVIIGLSSSLEYLSIPGCFQLDKGLFDNLMMLNRNDRMALKTLDISYCSQFTTHTFNHLQNLLACKDQFNILRYNSQGFTHHHIWS</sequence>
<accession>A0A8J4V5J9</accession>
<dbReference type="OrthoDB" id="20250at2759"/>
<dbReference type="Pfam" id="PF13516">
    <property type="entry name" value="LRR_6"/>
    <property type="match status" value="1"/>
</dbReference>
<keyword evidence="2" id="KW-1185">Reference proteome</keyword>
<dbReference type="AlphaFoldDB" id="A0A8J4V5J9"/>
<evidence type="ECO:0000313" key="2">
    <source>
        <dbReference type="Proteomes" id="UP000695562"/>
    </source>
</evidence>
<dbReference type="Gene3D" id="3.80.10.10">
    <property type="entry name" value="Ribonuclease Inhibitor"/>
    <property type="match status" value="2"/>
</dbReference>
<dbReference type="GO" id="GO:0019005">
    <property type="term" value="C:SCF ubiquitin ligase complex"/>
    <property type="evidence" value="ECO:0007669"/>
    <property type="project" value="TreeGrafter"/>
</dbReference>
<evidence type="ECO:0000313" key="1">
    <source>
        <dbReference type="EMBL" id="KAF2071984.1"/>
    </source>
</evidence>
<dbReference type="Proteomes" id="UP000695562">
    <property type="component" value="Unassembled WGS sequence"/>
</dbReference>
<dbReference type="PANTHER" id="PTHR13318">
    <property type="entry name" value="PARTNER OF PAIRED, ISOFORM B-RELATED"/>
    <property type="match status" value="1"/>
</dbReference>
<name>A0A8J4V5J9_9MYCE</name>
<dbReference type="InterPro" id="IPR032675">
    <property type="entry name" value="LRR_dom_sf"/>
</dbReference>